<proteinExistence type="predicted"/>
<organism evidence="2 3">
    <name type="scientific">Mycena rosella</name>
    <name type="common">Pink bonnet</name>
    <name type="synonym">Agaricus rosellus</name>
    <dbReference type="NCBI Taxonomy" id="1033263"/>
    <lineage>
        <taxon>Eukaryota</taxon>
        <taxon>Fungi</taxon>
        <taxon>Dikarya</taxon>
        <taxon>Basidiomycota</taxon>
        <taxon>Agaricomycotina</taxon>
        <taxon>Agaricomycetes</taxon>
        <taxon>Agaricomycetidae</taxon>
        <taxon>Agaricales</taxon>
        <taxon>Marasmiineae</taxon>
        <taxon>Mycenaceae</taxon>
        <taxon>Mycena</taxon>
    </lineage>
</organism>
<reference evidence="2" key="1">
    <citation type="submission" date="2023-03" db="EMBL/GenBank/DDBJ databases">
        <title>Massive genome expansion in bonnet fungi (Mycena s.s.) driven by repeated elements and novel gene families across ecological guilds.</title>
        <authorList>
            <consortium name="Lawrence Berkeley National Laboratory"/>
            <person name="Harder C.B."/>
            <person name="Miyauchi S."/>
            <person name="Viragh M."/>
            <person name="Kuo A."/>
            <person name="Thoen E."/>
            <person name="Andreopoulos B."/>
            <person name="Lu D."/>
            <person name="Skrede I."/>
            <person name="Drula E."/>
            <person name="Henrissat B."/>
            <person name="Morin E."/>
            <person name="Kohler A."/>
            <person name="Barry K."/>
            <person name="LaButti K."/>
            <person name="Morin E."/>
            <person name="Salamov A."/>
            <person name="Lipzen A."/>
            <person name="Mereny Z."/>
            <person name="Hegedus B."/>
            <person name="Baldrian P."/>
            <person name="Stursova M."/>
            <person name="Weitz H."/>
            <person name="Taylor A."/>
            <person name="Grigoriev I.V."/>
            <person name="Nagy L.G."/>
            <person name="Martin F."/>
            <person name="Kauserud H."/>
        </authorList>
    </citation>
    <scope>NUCLEOTIDE SEQUENCE</scope>
    <source>
        <strain evidence="2">CBHHK067</strain>
    </source>
</reference>
<accession>A0AAD7D5B4</accession>
<dbReference type="EMBL" id="JARKIE010000128">
    <property type="protein sequence ID" value="KAJ7679740.1"/>
    <property type="molecule type" value="Genomic_DNA"/>
</dbReference>
<evidence type="ECO:0000256" key="1">
    <source>
        <dbReference type="SAM" id="MobiDB-lite"/>
    </source>
</evidence>
<feature type="region of interest" description="Disordered" evidence="1">
    <location>
        <begin position="1"/>
        <end position="55"/>
    </location>
</feature>
<feature type="region of interest" description="Disordered" evidence="1">
    <location>
        <begin position="194"/>
        <end position="226"/>
    </location>
</feature>
<feature type="compositionally biased region" description="Polar residues" evidence="1">
    <location>
        <begin position="22"/>
        <end position="32"/>
    </location>
</feature>
<evidence type="ECO:0000313" key="3">
    <source>
        <dbReference type="Proteomes" id="UP001221757"/>
    </source>
</evidence>
<name>A0AAD7D5B4_MYCRO</name>
<feature type="compositionally biased region" description="Basic residues" evidence="1">
    <location>
        <begin position="35"/>
        <end position="48"/>
    </location>
</feature>
<sequence>MLDGKLAGEIEVTAADTKEQEPQSSDNPQSTKPARGLKRPGHGCHRASRSPNSKGLTWVVGESDMRIETNFNRRIPGFRAWRTASRWRAASSEAECTGVLTELRRTLADPLEVVLHLVDNRSSGAGEARGFHDASAWGIYEVAQNPRGTPASTERIGTRSSIIRGYMKTEGIRRRHEDPGLSLWRLDPVPDKNLRFGPPRLDPKRTKIGTQLPNARSHGRTKSQGLELGAEDSERFRTLSRGLNGFNAAMTLFRKRGKGSKDAGGDFDDDLDKDITGLGDGRPQGKRVYALLYAPGAISGPAGGKNRFFSEARSCPDKIWAIWRKTCPDKNRPIGRVRDLASKGVNRGPEARRLAAGCSAASDAGTVALPSNVREALDVSSSPALSALISKPHCHLHLRAATGFYIPARPALPGKSPKDDVLASARTESVAPLRRPAHTRARLHALPAQVLLLAIPAAIPSFHVDGPAALRQPPVPMCFPLSRADEGGRLGRSIRRRYELRLAKEYPPGIYAYFWGRKPEYNRDLEAKISPNVPEALRYILKHFSLQHLDNMASREHETDSVAQFGPWECYVCSRFRHGTWAGSNPTSHPGDGKTEGRG</sequence>
<evidence type="ECO:0000313" key="2">
    <source>
        <dbReference type="EMBL" id="KAJ7679740.1"/>
    </source>
</evidence>
<dbReference type="AlphaFoldDB" id="A0AAD7D5B4"/>
<dbReference type="Proteomes" id="UP001221757">
    <property type="component" value="Unassembled WGS sequence"/>
</dbReference>
<comment type="caution">
    <text evidence="2">The sequence shown here is derived from an EMBL/GenBank/DDBJ whole genome shotgun (WGS) entry which is preliminary data.</text>
</comment>
<protein>
    <submittedName>
        <fullName evidence="2">Uncharacterized protein</fullName>
    </submittedName>
</protein>
<keyword evidence="3" id="KW-1185">Reference proteome</keyword>
<gene>
    <name evidence="2" type="ORF">B0H17DRAFT_1232984</name>
</gene>